<sequence>MPTITSTTAWQELEKLYQRTRDTTLRDLFAADPARAEKLTFDAAGLHVDLSKNLIDDDILTALLALAEQAGLRGRIDEMFAGEKINTTEGRSVLHTALRLPADAELTLDRQDVPTDVHEVLRRMRNFTIALRSGEWRGYTGRAITKVVNIGIGGSDLGPAMATKALRPYATAGITAEFVSNVDPADMDAVLDRIDPEETVFIVASKTFTTQETLSNAHAAKRWLLEKCGGDERAVEKHFVAVSTNAEKVAEFGIDPANMFPFWDWVGGRYSVDSAIGLSLMAVIGPADFTRFLDGFHDVDEHFRTTEFSSNIPVLMGLLNIWYRNFHGAQTHAVLPYSEDLARFPAYLQQLTMESNGKGVTRAGEAVTYDTGEVFWGEPGTNGQHAFFQLIHQGTTLIPADFIGFARPHADLPTADGTGSMHDLLMGNFFAQTKVLAFGKTREEIVGEGVDEALAPHKVMPGNRPTTTILARELSPRALGALIALYEHIVFTEAAVWDINAFDQWGVELGKQQANELAAAVTGAEEPDTGDASTDTLITWYRKQK</sequence>
<dbReference type="InterPro" id="IPR046348">
    <property type="entry name" value="SIS_dom_sf"/>
</dbReference>
<dbReference type="RefSeq" id="WP_019194241.1">
    <property type="nucleotide sequence ID" value="NZ_LT629765.1"/>
</dbReference>
<accession>A0A1H1R862</accession>
<evidence type="ECO:0000256" key="9">
    <source>
        <dbReference type="RuleBase" id="RU000612"/>
    </source>
</evidence>
<dbReference type="PROSITE" id="PS00174">
    <property type="entry name" value="P_GLUCOSE_ISOMERASE_2"/>
    <property type="match status" value="1"/>
</dbReference>
<evidence type="ECO:0000313" key="10">
    <source>
        <dbReference type="EMBL" id="SDS31696.1"/>
    </source>
</evidence>
<dbReference type="GO" id="GO:0004347">
    <property type="term" value="F:glucose-6-phosphate isomerase activity"/>
    <property type="evidence" value="ECO:0007669"/>
    <property type="project" value="UniProtKB-UniRule"/>
</dbReference>
<evidence type="ECO:0000256" key="4">
    <source>
        <dbReference type="ARBA" id="ARBA00022490"/>
    </source>
</evidence>
<keyword evidence="5 8" id="KW-0324">Glycolysis</keyword>
<dbReference type="InterPro" id="IPR001672">
    <property type="entry name" value="G6P_Isomerase"/>
</dbReference>
<dbReference type="SUPFAM" id="SSF53697">
    <property type="entry name" value="SIS domain"/>
    <property type="match status" value="1"/>
</dbReference>
<dbReference type="UniPathway" id="UPA00138"/>
<feature type="active site" evidence="8">
    <location>
        <position position="385"/>
    </location>
</feature>
<dbReference type="PANTHER" id="PTHR11469">
    <property type="entry name" value="GLUCOSE-6-PHOSPHATE ISOMERASE"/>
    <property type="match status" value="1"/>
</dbReference>
<dbReference type="InterPro" id="IPR035482">
    <property type="entry name" value="SIS_PGI_2"/>
</dbReference>
<dbReference type="GO" id="GO:0051156">
    <property type="term" value="P:glucose 6-phosphate metabolic process"/>
    <property type="evidence" value="ECO:0007669"/>
    <property type="project" value="TreeGrafter"/>
</dbReference>
<comment type="function">
    <text evidence="8">Catalyzes the reversible isomerization of glucose-6-phosphate to fructose-6-phosphate.</text>
</comment>
<evidence type="ECO:0000256" key="1">
    <source>
        <dbReference type="ARBA" id="ARBA00004926"/>
    </source>
</evidence>
<dbReference type="GO" id="GO:0006096">
    <property type="term" value="P:glycolytic process"/>
    <property type="evidence" value="ECO:0007669"/>
    <property type="project" value="UniProtKB-UniRule"/>
</dbReference>
<dbReference type="OrthoDB" id="140919at2"/>
<dbReference type="AlphaFoldDB" id="A0A1H1R862"/>
<dbReference type="PANTHER" id="PTHR11469:SF1">
    <property type="entry name" value="GLUCOSE-6-PHOSPHATE ISOMERASE"/>
    <property type="match status" value="1"/>
</dbReference>
<feature type="active site" description="Proton donor" evidence="8">
    <location>
        <position position="354"/>
    </location>
</feature>
<dbReference type="InterPro" id="IPR035476">
    <property type="entry name" value="SIS_PGI_1"/>
</dbReference>
<keyword evidence="3 8" id="KW-0312">Gluconeogenesis</keyword>
<evidence type="ECO:0000256" key="2">
    <source>
        <dbReference type="ARBA" id="ARBA00006604"/>
    </source>
</evidence>
<dbReference type="PROSITE" id="PS00765">
    <property type="entry name" value="P_GLUCOSE_ISOMERASE_1"/>
    <property type="match status" value="1"/>
</dbReference>
<dbReference type="UniPathway" id="UPA00109">
    <property type="reaction ID" value="UER00181"/>
</dbReference>
<dbReference type="EC" id="5.3.1.9" evidence="8"/>
<dbReference type="InterPro" id="IPR023096">
    <property type="entry name" value="G6P_Isomerase_C"/>
</dbReference>
<dbReference type="GO" id="GO:0097367">
    <property type="term" value="F:carbohydrate derivative binding"/>
    <property type="evidence" value="ECO:0007669"/>
    <property type="project" value="InterPro"/>
</dbReference>
<reference evidence="10 11" key="1">
    <citation type="submission" date="2016-10" db="EMBL/GenBank/DDBJ databases">
        <authorList>
            <person name="de Groot N.N."/>
        </authorList>
    </citation>
    <scope>NUCLEOTIDE SEQUENCE [LARGE SCALE GENOMIC DNA]</scope>
    <source>
        <strain evidence="10 11">DSM 45434</strain>
    </source>
</reference>
<keyword evidence="4 8" id="KW-0963">Cytoplasm</keyword>
<comment type="pathway">
    <text evidence="1 8 9">Carbohydrate degradation; glycolysis; D-glyceraldehyde 3-phosphate and glycerone phosphate from D-glucose: step 2/4.</text>
</comment>
<evidence type="ECO:0000256" key="3">
    <source>
        <dbReference type="ARBA" id="ARBA00022432"/>
    </source>
</evidence>
<gene>
    <name evidence="8" type="primary">pgi</name>
    <name evidence="10" type="ORF">SAMN04488539_1433</name>
</gene>
<dbReference type="EMBL" id="LT629765">
    <property type="protein sequence ID" value="SDS31696.1"/>
    <property type="molecule type" value="Genomic_DNA"/>
</dbReference>
<dbReference type="CDD" id="cd05015">
    <property type="entry name" value="SIS_PGI_1"/>
    <property type="match status" value="1"/>
</dbReference>
<dbReference type="GO" id="GO:0006094">
    <property type="term" value="P:gluconeogenesis"/>
    <property type="evidence" value="ECO:0007669"/>
    <property type="project" value="UniProtKB-UniRule"/>
</dbReference>
<dbReference type="CDD" id="cd05016">
    <property type="entry name" value="SIS_PGI_2"/>
    <property type="match status" value="1"/>
</dbReference>
<dbReference type="Proteomes" id="UP000182237">
    <property type="component" value="Chromosome I"/>
</dbReference>
<evidence type="ECO:0000256" key="5">
    <source>
        <dbReference type="ARBA" id="ARBA00023152"/>
    </source>
</evidence>
<organism evidence="10 11">
    <name type="scientific">Corynebacterium timonense</name>
    <dbReference type="NCBI Taxonomy" id="441500"/>
    <lineage>
        <taxon>Bacteria</taxon>
        <taxon>Bacillati</taxon>
        <taxon>Actinomycetota</taxon>
        <taxon>Actinomycetes</taxon>
        <taxon>Mycobacteriales</taxon>
        <taxon>Corynebacteriaceae</taxon>
        <taxon>Corynebacterium</taxon>
    </lineage>
</organism>
<name>A0A1H1R862_9CORY</name>
<dbReference type="InterPro" id="IPR018189">
    <property type="entry name" value="Phosphoglucose_isomerase_CS"/>
</dbReference>
<dbReference type="GO" id="GO:0048029">
    <property type="term" value="F:monosaccharide binding"/>
    <property type="evidence" value="ECO:0007669"/>
    <property type="project" value="TreeGrafter"/>
</dbReference>
<dbReference type="PROSITE" id="PS51463">
    <property type="entry name" value="P_GLUCOSE_ISOMERASE_3"/>
    <property type="match status" value="1"/>
</dbReference>
<dbReference type="Gene3D" id="3.40.50.10490">
    <property type="entry name" value="Glucose-6-phosphate isomerase like protein, domain 1"/>
    <property type="match status" value="2"/>
</dbReference>
<dbReference type="Gene3D" id="1.10.1390.10">
    <property type="match status" value="1"/>
</dbReference>
<feature type="active site" evidence="8">
    <location>
        <position position="511"/>
    </location>
</feature>
<dbReference type="HAMAP" id="MF_00473">
    <property type="entry name" value="G6P_isomerase"/>
    <property type="match status" value="1"/>
</dbReference>
<evidence type="ECO:0000256" key="7">
    <source>
        <dbReference type="ARBA" id="ARBA00029321"/>
    </source>
</evidence>
<dbReference type="GO" id="GO:0005829">
    <property type="term" value="C:cytosol"/>
    <property type="evidence" value="ECO:0007669"/>
    <property type="project" value="TreeGrafter"/>
</dbReference>
<evidence type="ECO:0000256" key="8">
    <source>
        <dbReference type="HAMAP-Rule" id="MF_00473"/>
    </source>
</evidence>
<keyword evidence="6 8" id="KW-0413">Isomerase</keyword>
<dbReference type="FunFam" id="3.40.50.10490:FF:000018">
    <property type="entry name" value="Glucose-6-phosphate isomerase"/>
    <property type="match status" value="1"/>
</dbReference>
<comment type="subcellular location">
    <subcellularLocation>
        <location evidence="8">Cytoplasm</location>
    </subcellularLocation>
</comment>
<evidence type="ECO:0000313" key="11">
    <source>
        <dbReference type="Proteomes" id="UP000182237"/>
    </source>
</evidence>
<evidence type="ECO:0000256" key="6">
    <source>
        <dbReference type="ARBA" id="ARBA00023235"/>
    </source>
</evidence>
<proteinExistence type="inferred from homology"/>
<dbReference type="PRINTS" id="PR00662">
    <property type="entry name" value="G6PISOMERASE"/>
</dbReference>
<keyword evidence="11" id="KW-1185">Reference proteome</keyword>
<protein>
    <recommendedName>
        <fullName evidence="8">Glucose-6-phosphate isomerase</fullName>
        <shortName evidence="8">GPI</shortName>
        <ecNumber evidence="8">5.3.1.9</ecNumber>
    </recommendedName>
    <alternativeName>
        <fullName evidence="8">Phosphoglucose isomerase</fullName>
        <shortName evidence="8">PGI</shortName>
    </alternativeName>
    <alternativeName>
        <fullName evidence="8">Phosphohexose isomerase</fullName>
        <shortName evidence="8">PHI</shortName>
    </alternativeName>
</protein>
<comment type="pathway">
    <text evidence="8">Carbohydrate biosynthesis; gluconeogenesis.</text>
</comment>
<dbReference type="Pfam" id="PF00342">
    <property type="entry name" value="PGI"/>
    <property type="match status" value="1"/>
</dbReference>
<dbReference type="eggNOG" id="COG0166">
    <property type="taxonomic scope" value="Bacteria"/>
</dbReference>
<dbReference type="NCBIfam" id="NF001211">
    <property type="entry name" value="PRK00179.1"/>
    <property type="match status" value="1"/>
</dbReference>
<comment type="similarity">
    <text evidence="2 8 9">Belongs to the GPI family.</text>
</comment>
<comment type="catalytic activity">
    <reaction evidence="7 8 9">
        <text>alpha-D-glucose 6-phosphate = beta-D-fructose 6-phosphate</text>
        <dbReference type="Rhea" id="RHEA:11816"/>
        <dbReference type="ChEBI" id="CHEBI:57634"/>
        <dbReference type="ChEBI" id="CHEBI:58225"/>
        <dbReference type="EC" id="5.3.1.9"/>
    </reaction>
</comment>
<dbReference type="STRING" id="1203190.GCA_000312345_01424"/>